<proteinExistence type="predicted"/>
<accession>A0A9P5UDE0</accession>
<dbReference type="AlphaFoldDB" id="A0A9P5UDE0"/>
<comment type="caution">
    <text evidence="1">The sequence shown here is derived from an EMBL/GenBank/DDBJ whole genome shotgun (WGS) entry which is preliminary data.</text>
</comment>
<dbReference type="Proteomes" id="UP000772434">
    <property type="component" value="Unassembled WGS sequence"/>
</dbReference>
<reference evidence="1" key="1">
    <citation type="submission" date="2020-11" db="EMBL/GenBank/DDBJ databases">
        <authorList>
            <consortium name="DOE Joint Genome Institute"/>
            <person name="Ahrendt S."/>
            <person name="Riley R."/>
            <person name="Andreopoulos W."/>
            <person name="Labutti K."/>
            <person name="Pangilinan J."/>
            <person name="Ruiz-Duenas F.J."/>
            <person name="Barrasa J.M."/>
            <person name="Sanchez-Garcia M."/>
            <person name="Camarero S."/>
            <person name="Miyauchi S."/>
            <person name="Serrano A."/>
            <person name="Linde D."/>
            <person name="Babiker R."/>
            <person name="Drula E."/>
            <person name="Ayuso-Fernandez I."/>
            <person name="Pacheco R."/>
            <person name="Padilla G."/>
            <person name="Ferreira P."/>
            <person name="Barriuso J."/>
            <person name="Kellner H."/>
            <person name="Castanera R."/>
            <person name="Alfaro M."/>
            <person name="Ramirez L."/>
            <person name="Pisabarro A.G."/>
            <person name="Kuo A."/>
            <person name="Tritt A."/>
            <person name="Lipzen A."/>
            <person name="He G."/>
            <person name="Yan M."/>
            <person name="Ng V."/>
            <person name="Cullen D."/>
            <person name="Martin F."/>
            <person name="Rosso M.-N."/>
            <person name="Henrissat B."/>
            <person name="Hibbett D."/>
            <person name="Martinez A.T."/>
            <person name="Grigoriev I.V."/>
        </authorList>
    </citation>
    <scope>NUCLEOTIDE SEQUENCE</scope>
    <source>
        <strain evidence="1">AH 40177</strain>
    </source>
</reference>
<keyword evidence="2" id="KW-1185">Reference proteome</keyword>
<protein>
    <submittedName>
        <fullName evidence="1">Uncharacterized protein</fullName>
    </submittedName>
</protein>
<dbReference type="EMBL" id="JADNRY010000014">
    <property type="protein sequence ID" value="KAF9074133.1"/>
    <property type="molecule type" value="Genomic_DNA"/>
</dbReference>
<sequence length="335" mass="37216">MPLVSRRNSCRTRPHQPGSLALRNYRARTSTVQNTAPLAGLLSLDLRLSHRHSRPSQTRMQTRLTLQPFCDSNTIFFKPDMAGTHDIAFSAFMLLDAIVSIAPATTAQTGGRIMPLNQWFHENLTKLLIRAWSSVQLIQAPFARLGAEILFSLITRSMDTTPATIDLIFHSLKATLQASDKELTHFLVGTISSLTNLDTRLDDISNGMHSLLYFHDNPSTHTEDCNPLQLSLAHGGIALACDVLRRLTPSARARQIAPRASNLQRLFCIGCFSSYLTLSFLKSPYWAMKALDQGLLVSVAKFLHLLEPGQLGGISLLWSLCFTCWRGLLFIAESV</sequence>
<gene>
    <name evidence="1" type="ORF">BDP27DRAFT_219727</name>
</gene>
<evidence type="ECO:0000313" key="1">
    <source>
        <dbReference type="EMBL" id="KAF9074133.1"/>
    </source>
</evidence>
<name>A0A9P5UDE0_9AGAR</name>
<evidence type="ECO:0000313" key="2">
    <source>
        <dbReference type="Proteomes" id="UP000772434"/>
    </source>
</evidence>
<organism evidence="1 2">
    <name type="scientific">Rhodocollybia butyracea</name>
    <dbReference type="NCBI Taxonomy" id="206335"/>
    <lineage>
        <taxon>Eukaryota</taxon>
        <taxon>Fungi</taxon>
        <taxon>Dikarya</taxon>
        <taxon>Basidiomycota</taxon>
        <taxon>Agaricomycotina</taxon>
        <taxon>Agaricomycetes</taxon>
        <taxon>Agaricomycetidae</taxon>
        <taxon>Agaricales</taxon>
        <taxon>Marasmiineae</taxon>
        <taxon>Omphalotaceae</taxon>
        <taxon>Rhodocollybia</taxon>
    </lineage>
</organism>